<reference evidence="3 4" key="1">
    <citation type="submission" date="2018-01" db="EMBL/GenBank/DDBJ databases">
        <authorList>
            <person name="Gaut B.S."/>
            <person name="Morton B.R."/>
            <person name="Clegg M.T."/>
            <person name="Duvall M.R."/>
        </authorList>
    </citation>
    <scope>NUCLEOTIDE SEQUENCE [LARGE SCALE GENOMIC DNA]</scope>
    <source>
        <strain evidence="3">GP69</strain>
    </source>
</reference>
<protein>
    <submittedName>
        <fullName evidence="3">Phage-related minor tail protein</fullName>
    </submittedName>
</protein>
<dbReference type="AlphaFoldDB" id="A0A2K4ZP11"/>
<evidence type="ECO:0000313" key="3">
    <source>
        <dbReference type="EMBL" id="SOY32201.1"/>
    </source>
</evidence>
<keyword evidence="1" id="KW-1188">Viral release from host cell</keyword>
<organism evidence="3 4">
    <name type="scientific">Acetatifactor muris</name>
    <dbReference type="NCBI Taxonomy" id="879566"/>
    <lineage>
        <taxon>Bacteria</taxon>
        <taxon>Bacillati</taxon>
        <taxon>Bacillota</taxon>
        <taxon>Clostridia</taxon>
        <taxon>Lachnospirales</taxon>
        <taxon>Lachnospiraceae</taxon>
        <taxon>Acetatifactor</taxon>
    </lineage>
</organism>
<dbReference type="PANTHER" id="PTHR37813:SF1">
    <property type="entry name" value="FELS-2 PROPHAGE PROTEIN"/>
    <property type="match status" value="1"/>
</dbReference>
<evidence type="ECO:0000259" key="2">
    <source>
        <dbReference type="Pfam" id="PF10145"/>
    </source>
</evidence>
<dbReference type="PANTHER" id="PTHR37813">
    <property type="entry name" value="FELS-2 PROPHAGE PROTEIN"/>
    <property type="match status" value="1"/>
</dbReference>
<dbReference type="Pfam" id="PF10145">
    <property type="entry name" value="PhageMin_Tail"/>
    <property type="match status" value="1"/>
</dbReference>
<evidence type="ECO:0000256" key="1">
    <source>
        <dbReference type="ARBA" id="ARBA00022612"/>
    </source>
</evidence>
<name>A0A2K4ZP11_9FIRM</name>
<dbReference type="RefSeq" id="WP_103242169.1">
    <property type="nucleotide sequence ID" value="NZ_JANJZD010000047.1"/>
</dbReference>
<feature type="domain" description="Phage tail tape measure protein" evidence="2">
    <location>
        <begin position="506"/>
        <end position="705"/>
    </location>
</feature>
<dbReference type="NCBIfam" id="TIGR01760">
    <property type="entry name" value="tape_meas_TP901"/>
    <property type="match status" value="1"/>
</dbReference>
<accession>A0A2K4ZP11</accession>
<dbReference type="EMBL" id="OFSM01000042">
    <property type="protein sequence ID" value="SOY32201.1"/>
    <property type="molecule type" value="Genomic_DNA"/>
</dbReference>
<proteinExistence type="predicted"/>
<dbReference type="Proteomes" id="UP000236311">
    <property type="component" value="Unassembled WGS sequence"/>
</dbReference>
<dbReference type="OrthoDB" id="2042711at2"/>
<dbReference type="InterPro" id="IPR010090">
    <property type="entry name" value="Phage_tape_meas"/>
</dbReference>
<gene>
    <name evidence="3" type="ORF">AMURIS_04959</name>
</gene>
<evidence type="ECO:0000313" key="4">
    <source>
        <dbReference type="Proteomes" id="UP000236311"/>
    </source>
</evidence>
<keyword evidence="4" id="KW-1185">Reference proteome</keyword>
<sequence>MDNNDFILKIVAELEKKGIKTGYDKLKKELEKDPAKIDVILNTSGTFGRTKGSIKKLAAELHNELSVEISKLQKQGQNINFDLSVGDVEDVIQNVINHTKKLGESFDVASDKAQKFLAKFNKKSGGVLINSDEFKSVQEAINGLGNTHTIEDLNKAMNTLEVTYDNMSSKLRNSGKSFNPFINAKNEMATMDKTIEGISLEFDKLSSKPDDVANAIKELSIQQSKVNNFTVGTMEWADAYGHLQEMVRNVTKDISNLQKAQSSKSLQPKIDEIQLSMAGKNTKSKNYDYQIDTEIKKLKDLGFTDKEVAQKVKILTDAQAELKRVMDSNDFDSVASKNKAIVESDNERTIALNQVRTAYGQLKNDTSQYYNLNKQSKLSNDIQNWLSKNSRASKEAKESLNAYYRELSSGRVSVDRLEYIEKELNDLDTTQRGLGKLGKNLKDQFAEAGRSFTQWLSVSSAIMLGVSKTKEAISELIELDSILTEISKTSDLTNQQLRELGNTAFDSASKYGRSAADYLTGVQEMYRAGFKNAEEMAELSLLAQAAGDMEANSANDYLMATNAAYNYKGSVEELNKVLDSQNYITNNAAVSMQDMADATSEAASIASQYGVKIDELSALIAVATSKTRESGSEVGTALKSIFVTLQDTTSKPVIDAFESVGISMTKIVDGSERLKTPIELLKELSTVFNKLPEGDTKRANILTDIGKKYHANTLSAILSDWESYESMLDLYSQGIGSAAEEAEKSANNIEGSLNRLSNTWTDTVENIINSDAILTIVKSLNGLLSVINKITDNLGSLGTIGIGTGLFTGVRNVGGLKFREFYFINVFC</sequence>